<feature type="signal peptide" evidence="1">
    <location>
        <begin position="1"/>
        <end position="34"/>
    </location>
</feature>
<dbReference type="EMBL" id="QTZN02000001">
    <property type="protein sequence ID" value="MVB05592.1"/>
    <property type="molecule type" value="Genomic_DNA"/>
</dbReference>
<evidence type="ECO:0000313" key="5">
    <source>
        <dbReference type="Proteomes" id="UP000462449"/>
    </source>
</evidence>
<evidence type="ECO:0000313" key="3">
    <source>
        <dbReference type="EMBL" id="MVB05592.1"/>
    </source>
</evidence>
<dbReference type="SUPFAM" id="SSF56935">
    <property type="entry name" value="Porins"/>
    <property type="match status" value="1"/>
</dbReference>
<reference evidence="3 4" key="1">
    <citation type="submission" date="2019-11" db="EMBL/GenBank/DDBJ databases">
        <title>Draft genome sequence of Labilibaculum sp. strain SYP isolated from Black Sea.</title>
        <authorList>
            <person name="Yadav S."/>
            <person name="Villanueva L."/>
        </authorList>
    </citation>
    <scope>NUCLEOTIDE SEQUENCE [LARGE SCALE GENOMIC DNA]</scope>
    <source>
        <strain evidence="3 4">44</strain>
    </source>
</reference>
<gene>
    <name evidence="3" type="ORF">DWB62_000975</name>
    <name evidence="2" type="ORF">GNY23_00975</name>
</gene>
<keyword evidence="1" id="KW-0732">Signal</keyword>
<accession>A0A7M4D158</accession>
<comment type="caution">
    <text evidence="2">The sequence shown here is derived from an EMBL/GenBank/DDBJ whole genome shotgun (WGS) entry which is preliminary data.</text>
</comment>
<dbReference type="RefSeq" id="WP_156194346.1">
    <property type="nucleotide sequence ID" value="NZ_QTZN02000001.1"/>
</dbReference>
<dbReference type="Proteomes" id="UP000462449">
    <property type="component" value="Unassembled WGS sequence"/>
</dbReference>
<keyword evidence="4" id="KW-1185">Reference proteome</keyword>
<protein>
    <submittedName>
        <fullName evidence="2">Uncharacterized protein</fullName>
    </submittedName>
</protein>
<dbReference type="AlphaFoldDB" id="A0A7M4D158"/>
<organism evidence="2 5">
    <name type="scientific">Labilibaculum euxinus</name>
    <dbReference type="NCBI Taxonomy" id="2686357"/>
    <lineage>
        <taxon>Bacteria</taxon>
        <taxon>Pseudomonadati</taxon>
        <taxon>Bacteroidota</taxon>
        <taxon>Bacteroidia</taxon>
        <taxon>Marinilabiliales</taxon>
        <taxon>Marinifilaceae</taxon>
        <taxon>Labilibaculum</taxon>
    </lineage>
</organism>
<dbReference type="Proteomes" id="UP000285951">
    <property type="component" value="Unassembled WGS sequence"/>
</dbReference>
<evidence type="ECO:0000256" key="1">
    <source>
        <dbReference type="SAM" id="SignalP"/>
    </source>
</evidence>
<reference evidence="2 5" key="2">
    <citation type="submission" date="2019-12" db="EMBL/GenBank/DDBJ databases">
        <title>Draft genome sequence of Labilibaculum sp. strain 44 isolated from deep waters of Black Sea.</title>
        <authorList>
            <person name="Yadav S."/>
            <person name="Villanueva L."/>
        </authorList>
    </citation>
    <scope>NUCLEOTIDE SEQUENCE [LARGE SCALE GENOMIC DNA]</scope>
    <source>
        <strain evidence="2 5">44</strain>
    </source>
</reference>
<dbReference type="OrthoDB" id="1491239at2"/>
<name>A0A7M4D158_9BACT</name>
<proteinExistence type="predicted"/>
<feature type="chain" id="PRO_5029858112" evidence="1">
    <location>
        <begin position="35"/>
        <end position="427"/>
    </location>
</feature>
<sequence>MWNVRMNTNFFNSTGKITALFVLGLLLITSNAFSQNNTSSPYSYFGLGERMQNMNGNSAAMGGVSYGYKRGDVLNLSNPASLSSIDSLKFHFNIGTTFKFSKLNQGDKSDHFNDFNLSRIAFGFKVSHRYGTALSISPYSSLGYDITKRDNIYGNSGSVIRSLLGTGGLNQFVWSNGVQLSKDLSLGVNGIYLFGNNTRSEDVVIEGGASTVYSGKTELISKGLYFNLALQYERTFGDYKINFGGMYQPNISVDAKKITSVYVSNSSASRFEDEDRGTFDVPESFGVGFGLNKGKHLWFGGDYTHEKWSGTRIFDEATDLVNRDKFSLGMEYNANDGYARKFIKKMTYRMGGFYDTGYIKVGGNNIDSYGLSLGLGIPMAQQKGMLNIAVEFGSTGTLNNNMVREDYTRVTIDFNLFETWFVKRKYQ</sequence>
<evidence type="ECO:0000313" key="4">
    <source>
        <dbReference type="Proteomes" id="UP000285951"/>
    </source>
</evidence>
<evidence type="ECO:0000313" key="2">
    <source>
        <dbReference type="EMBL" id="MUP36387.1"/>
    </source>
</evidence>
<dbReference type="EMBL" id="WOTW01000001">
    <property type="protein sequence ID" value="MUP36387.1"/>
    <property type="molecule type" value="Genomic_DNA"/>
</dbReference>
<dbReference type="Gene3D" id="2.40.160.60">
    <property type="entry name" value="Outer membrane protein transport protein (OMPP1/FadL/TodX)"/>
    <property type="match status" value="1"/>
</dbReference>